<accession>A0A2G9TQR8</accession>
<evidence type="ECO:0008006" key="4">
    <source>
        <dbReference type="Google" id="ProtNLM"/>
    </source>
</evidence>
<protein>
    <recommendedName>
        <fullName evidence="4">G-protein coupled receptors family 1 profile domain-containing protein</fullName>
    </recommendedName>
</protein>
<evidence type="ECO:0000313" key="3">
    <source>
        <dbReference type="Proteomes" id="UP000230423"/>
    </source>
</evidence>
<evidence type="ECO:0000313" key="2">
    <source>
        <dbReference type="EMBL" id="PIO60336.1"/>
    </source>
</evidence>
<evidence type="ECO:0000256" key="1">
    <source>
        <dbReference type="SAM" id="Phobius"/>
    </source>
</evidence>
<sequence>SITLTSLKSNDAYNIVTKCILYTLVMFIIPFITLISVNSRIIVALKQSTRMRNRLPSSPAMNQS</sequence>
<keyword evidence="3" id="KW-1185">Reference proteome</keyword>
<reference evidence="2 3" key="1">
    <citation type="submission" date="2015-09" db="EMBL/GenBank/DDBJ databases">
        <title>Draft genome of the parasitic nematode Teladorsagia circumcincta isolate WARC Sus (inbred).</title>
        <authorList>
            <person name="Mitreva M."/>
        </authorList>
    </citation>
    <scope>NUCLEOTIDE SEQUENCE [LARGE SCALE GENOMIC DNA]</scope>
    <source>
        <strain evidence="2 3">S</strain>
    </source>
</reference>
<keyword evidence="1" id="KW-0812">Transmembrane</keyword>
<organism evidence="2 3">
    <name type="scientific">Teladorsagia circumcincta</name>
    <name type="common">Brown stomach worm</name>
    <name type="synonym">Ostertagia circumcincta</name>
    <dbReference type="NCBI Taxonomy" id="45464"/>
    <lineage>
        <taxon>Eukaryota</taxon>
        <taxon>Metazoa</taxon>
        <taxon>Ecdysozoa</taxon>
        <taxon>Nematoda</taxon>
        <taxon>Chromadorea</taxon>
        <taxon>Rhabditida</taxon>
        <taxon>Rhabditina</taxon>
        <taxon>Rhabditomorpha</taxon>
        <taxon>Strongyloidea</taxon>
        <taxon>Trichostrongylidae</taxon>
        <taxon>Teladorsagia</taxon>
    </lineage>
</organism>
<keyword evidence="1" id="KW-1133">Transmembrane helix</keyword>
<feature type="non-terminal residue" evidence="2">
    <location>
        <position position="1"/>
    </location>
</feature>
<name>A0A2G9TQR8_TELCI</name>
<dbReference type="AlphaFoldDB" id="A0A2G9TQR8"/>
<feature type="transmembrane region" description="Helical" evidence="1">
    <location>
        <begin position="20"/>
        <end position="45"/>
    </location>
</feature>
<proteinExistence type="predicted"/>
<gene>
    <name evidence="2" type="ORF">TELCIR_18171</name>
</gene>
<dbReference type="OrthoDB" id="10011262at2759"/>
<dbReference type="Proteomes" id="UP000230423">
    <property type="component" value="Unassembled WGS sequence"/>
</dbReference>
<keyword evidence="1" id="KW-0472">Membrane</keyword>
<dbReference type="Gene3D" id="1.20.1070.10">
    <property type="entry name" value="Rhodopsin 7-helix transmembrane proteins"/>
    <property type="match status" value="1"/>
</dbReference>
<dbReference type="EMBL" id="KZ355681">
    <property type="protein sequence ID" value="PIO60336.1"/>
    <property type="molecule type" value="Genomic_DNA"/>
</dbReference>